<gene>
    <name evidence="1" type="ORF">HGM15179_007798</name>
</gene>
<proteinExistence type="predicted"/>
<organism evidence="1 2">
    <name type="scientific">Zosterops borbonicus</name>
    <dbReference type="NCBI Taxonomy" id="364589"/>
    <lineage>
        <taxon>Eukaryota</taxon>
        <taxon>Metazoa</taxon>
        <taxon>Chordata</taxon>
        <taxon>Craniata</taxon>
        <taxon>Vertebrata</taxon>
        <taxon>Euteleostomi</taxon>
        <taxon>Archelosauria</taxon>
        <taxon>Archosauria</taxon>
        <taxon>Dinosauria</taxon>
        <taxon>Saurischia</taxon>
        <taxon>Theropoda</taxon>
        <taxon>Coelurosauria</taxon>
        <taxon>Aves</taxon>
        <taxon>Neognathae</taxon>
        <taxon>Neoaves</taxon>
        <taxon>Telluraves</taxon>
        <taxon>Australaves</taxon>
        <taxon>Passeriformes</taxon>
        <taxon>Sylvioidea</taxon>
        <taxon>Zosteropidae</taxon>
        <taxon>Zosterops</taxon>
    </lineage>
</organism>
<accession>A0A8K1GI82</accession>
<name>A0A8K1GI82_9PASS</name>
<keyword evidence="2" id="KW-1185">Reference proteome</keyword>
<comment type="caution">
    <text evidence="1">The sequence shown here is derived from an EMBL/GenBank/DDBJ whole genome shotgun (WGS) entry which is preliminary data.</text>
</comment>
<reference evidence="1" key="1">
    <citation type="submission" date="2019-04" db="EMBL/GenBank/DDBJ databases">
        <title>Genome assembly of Zosterops borbonicus 15179.</title>
        <authorList>
            <person name="Leroy T."/>
            <person name="Anselmetti Y."/>
            <person name="Tilak M.-K."/>
            <person name="Nabholz B."/>
        </authorList>
    </citation>
    <scope>NUCLEOTIDE SEQUENCE</scope>
    <source>
        <strain evidence="1">HGM_15179</strain>
        <tissue evidence="1">Muscle</tissue>
    </source>
</reference>
<dbReference type="AlphaFoldDB" id="A0A8K1GI82"/>
<evidence type="ECO:0000313" key="1">
    <source>
        <dbReference type="EMBL" id="TRZ19320.1"/>
    </source>
</evidence>
<protein>
    <submittedName>
        <fullName evidence="1">Uncharacterized protein</fullName>
    </submittedName>
</protein>
<sequence length="120" mass="13230">MVASSPGDETQRADLRLELLQEHPERRHLALGKVFRVLVAREEKPLSRSNPIKDHPIKDKKRLDLLDLAVTPHMALDIFTLAGAKLQPNLGEPSLITAAPVTGRSLIVDLSTSGLHHILI</sequence>
<evidence type="ECO:0000313" key="2">
    <source>
        <dbReference type="Proteomes" id="UP000796761"/>
    </source>
</evidence>
<dbReference type="EMBL" id="SWJQ01000190">
    <property type="protein sequence ID" value="TRZ19320.1"/>
    <property type="molecule type" value="Genomic_DNA"/>
</dbReference>
<dbReference type="Proteomes" id="UP000796761">
    <property type="component" value="Unassembled WGS sequence"/>
</dbReference>